<dbReference type="EMBL" id="JANPWB010000009">
    <property type="protein sequence ID" value="KAJ1151657.1"/>
    <property type="molecule type" value="Genomic_DNA"/>
</dbReference>
<dbReference type="PROSITE" id="PS50878">
    <property type="entry name" value="RT_POL"/>
    <property type="match status" value="1"/>
</dbReference>
<gene>
    <name evidence="3" type="ORF">NDU88_004437</name>
</gene>
<evidence type="ECO:0000256" key="1">
    <source>
        <dbReference type="SAM" id="MobiDB-lite"/>
    </source>
</evidence>
<dbReference type="AlphaFoldDB" id="A0AAV7RIS4"/>
<dbReference type="Pfam" id="PF00078">
    <property type="entry name" value="RVT_1"/>
    <property type="match status" value="1"/>
</dbReference>
<dbReference type="InterPro" id="IPR000477">
    <property type="entry name" value="RT_dom"/>
</dbReference>
<feature type="compositionally biased region" description="Low complexity" evidence="1">
    <location>
        <begin position="14"/>
        <end position="26"/>
    </location>
</feature>
<sequence>MTSGPCLTTVKPRPSSSLTSLLPSTPSVTAPYAHASTLQGSGTKLWNGPPPSSPGETQSVNLPPLRSEASKIICGLPQESSLNPTLFNLYMAPHAHIARLHDLNIISYTDDTQLILSLTTKSNLHEGMKAVAEWMKNSRLKLNSDRMTPGG</sequence>
<organism evidence="3 4">
    <name type="scientific">Pleurodeles waltl</name>
    <name type="common">Iberian ribbed newt</name>
    <dbReference type="NCBI Taxonomy" id="8319"/>
    <lineage>
        <taxon>Eukaryota</taxon>
        <taxon>Metazoa</taxon>
        <taxon>Chordata</taxon>
        <taxon>Craniata</taxon>
        <taxon>Vertebrata</taxon>
        <taxon>Euteleostomi</taxon>
        <taxon>Amphibia</taxon>
        <taxon>Batrachia</taxon>
        <taxon>Caudata</taxon>
        <taxon>Salamandroidea</taxon>
        <taxon>Salamandridae</taxon>
        <taxon>Pleurodelinae</taxon>
        <taxon>Pleurodeles</taxon>
    </lineage>
</organism>
<keyword evidence="4" id="KW-1185">Reference proteome</keyword>
<feature type="region of interest" description="Disordered" evidence="1">
    <location>
        <begin position="39"/>
        <end position="64"/>
    </location>
</feature>
<evidence type="ECO:0000313" key="3">
    <source>
        <dbReference type="EMBL" id="KAJ1151657.1"/>
    </source>
</evidence>
<proteinExistence type="predicted"/>
<dbReference type="Proteomes" id="UP001066276">
    <property type="component" value="Chromosome 5"/>
</dbReference>
<protein>
    <recommendedName>
        <fullName evidence="2">Reverse transcriptase domain-containing protein</fullName>
    </recommendedName>
</protein>
<feature type="region of interest" description="Disordered" evidence="1">
    <location>
        <begin position="1"/>
        <end position="26"/>
    </location>
</feature>
<name>A0AAV7RIS4_PLEWA</name>
<accession>A0AAV7RIS4</accession>
<dbReference type="PANTHER" id="PTHR33332">
    <property type="entry name" value="REVERSE TRANSCRIPTASE DOMAIN-CONTAINING PROTEIN"/>
    <property type="match status" value="1"/>
</dbReference>
<reference evidence="3" key="1">
    <citation type="journal article" date="2022" name="bioRxiv">
        <title>Sequencing and chromosome-scale assembly of the giantPleurodeles waltlgenome.</title>
        <authorList>
            <person name="Brown T."/>
            <person name="Elewa A."/>
            <person name="Iarovenko S."/>
            <person name="Subramanian E."/>
            <person name="Araus A.J."/>
            <person name="Petzold A."/>
            <person name="Susuki M."/>
            <person name="Suzuki K.-i.T."/>
            <person name="Hayashi T."/>
            <person name="Toyoda A."/>
            <person name="Oliveira C."/>
            <person name="Osipova E."/>
            <person name="Leigh N.D."/>
            <person name="Simon A."/>
            <person name="Yun M.H."/>
        </authorList>
    </citation>
    <scope>NUCLEOTIDE SEQUENCE</scope>
    <source>
        <strain evidence="3">20211129_DDA</strain>
        <tissue evidence="3">Liver</tissue>
    </source>
</reference>
<feature type="domain" description="Reverse transcriptase" evidence="2">
    <location>
        <begin position="1"/>
        <end position="151"/>
    </location>
</feature>
<evidence type="ECO:0000313" key="4">
    <source>
        <dbReference type="Proteomes" id="UP001066276"/>
    </source>
</evidence>
<comment type="caution">
    <text evidence="3">The sequence shown here is derived from an EMBL/GenBank/DDBJ whole genome shotgun (WGS) entry which is preliminary data.</text>
</comment>
<evidence type="ECO:0000259" key="2">
    <source>
        <dbReference type="PROSITE" id="PS50878"/>
    </source>
</evidence>